<keyword evidence="2" id="KW-1185">Reference proteome</keyword>
<organism evidence="1 2">
    <name type="scientific">Gimesia alba</name>
    <dbReference type="NCBI Taxonomy" id="2527973"/>
    <lineage>
        <taxon>Bacteria</taxon>
        <taxon>Pseudomonadati</taxon>
        <taxon>Planctomycetota</taxon>
        <taxon>Planctomycetia</taxon>
        <taxon>Planctomycetales</taxon>
        <taxon>Planctomycetaceae</taxon>
        <taxon>Gimesia</taxon>
    </lineage>
</organism>
<dbReference type="EMBL" id="CP036269">
    <property type="protein sequence ID" value="QDT41347.1"/>
    <property type="molecule type" value="Genomic_DNA"/>
</dbReference>
<dbReference type="Proteomes" id="UP000317171">
    <property type="component" value="Chromosome"/>
</dbReference>
<protein>
    <submittedName>
        <fullName evidence="1">Uncharacterized protein</fullName>
    </submittedName>
</protein>
<gene>
    <name evidence="1" type="ORF">Pan241w_14070</name>
</gene>
<dbReference type="KEGG" id="gaz:Pan241w_14070"/>
<proteinExistence type="predicted"/>
<evidence type="ECO:0000313" key="1">
    <source>
        <dbReference type="EMBL" id="QDT41347.1"/>
    </source>
</evidence>
<reference evidence="1 2" key="1">
    <citation type="submission" date="2019-02" db="EMBL/GenBank/DDBJ databases">
        <title>Deep-cultivation of Planctomycetes and their phenomic and genomic characterization uncovers novel biology.</title>
        <authorList>
            <person name="Wiegand S."/>
            <person name="Jogler M."/>
            <person name="Boedeker C."/>
            <person name="Pinto D."/>
            <person name="Vollmers J."/>
            <person name="Rivas-Marin E."/>
            <person name="Kohn T."/>
            <person name="Peeters S.H."/>
            <person name="Heuer A."/>
            <person name="Rast P."/>
            <person name="Oberbeckmann S."/>
            <person name="Bunk B."/>
            <person name="Jeske O."/>
            <person name="Meyerdierks A."/>
            <person name="Storesund J.E."/>
            <person name="Kallscheuer N."/>
            <person name="Luecker S."/>
            <person name="Lage O.M."/>
            <person name="Pohl T."/>
            <person name="Merkel B.J."/>
            <person name="Hornburger P."/>
            <person name="Mueller R.-W."/>
            <person name="Bruemmer F."/>
            <person name="Labrenz M."/>
            <person name="Spormann A.M."/>
            <person name="Op den Camp H."/>
            <person name="Overmann J."/>
            <person name="Amann R."/>
            <person name="Jetten M.S.M."/>
            <person name="Mascher T."/>
            <person name="Medema M.H."/>
            <person name="Devos D.P."/>
            <person name="Kaster A.-K."/>
            <person name="Ovreas L."/>
            <person name="Rohde M."/>
            <person name="Galperin M.Y."/>
            <person name="Jogler C."/>
        </authorList>
    </citation>
    <scope>NUCLEOTIDE SEQUENCE [LARGE SCALE GENOMIC DNA]</scope>
    <source>
        <strain evidence="1 2">Pan241w</strain>
    </source>
</reference>
<sequence length="34" mass="4317">MFHMGRLTKSYFSLTNFMFWCKLIEYNNCWGYRK</sequence>
<accession>A0A517RBT0</accession>
<dbReference type="AlphaFoldDB" id="A0A517RBT0"/>
<name>A0A517RBT0_9PLAN</name>
<evidence type="ECO:0000313" key="2">
    <source>
        <dbReference type="Proteomes" id="UP000317171"/>
    </source>
</evidence>